<dbReference type="EMBL" id="JAODUP010000059">
    <property type="protein sequence ID" value="KAK2164773.1"/>
    <property type="molecule type" value="Genomic_DNA"/>
</dbReference>
<dbReference type="GO" id="GO:0006974">
    <property type="term" value="P:DNA damage response"/>
    <property type="evidence" value="ECO:0007669"/>
    <property type="project" value="TreeGrafter"/>
</dbReference>
<dbReference type="SUPFAM" id="SSF52949">
    <property type="entry name" value="Macro domain-like"/>
    <property type="match status" value="1"/>
</dbReference>
<dbReference type="Gene3D" id="3.90.1750.10">
    <property type="entry name" value="Hect, E3 ligase catalytic domains"/>
    <property type="match status" value="1"/>
</dbReference>
<evidence type="ECO:0000256" key="2">
    <source>
        <dbReference type="PROSITE-ProRule" id="PRU00104"/>
    </source>
</evidence>
<feature type="domain" description="HECT" evidence="3">
    <location>
        <begin position="474"/>
        <end position="554"/>
    </location>
</feature>
<accession>A0AAD9K5Z1</accession>
<evidence type="ECO:0000313" key="5">
    <source>
        <dbReference type="Proteomes" id="UP001208570"/>
    </source>
</evidence>
<keyword evidence="1 2" id="KW-0833">Ubl conjugation pathway</keyword>
<dbReference type="GO" id="GO:0042278">
    <property type="term" value="P:purine nucleoside metabolic process"/>
    <property type="evidence" value="ECO:0007669"/>
    <property type="project" value="TreeGrafter"/>
</dbReference>
<dbReference type="Gene3D" id="3.30.2410.10">
    <property type="entry name" value="Hect, E3 ligase catalytic domain"/>
    <property type="match status" value="1"/>
</dbReference>
<dbReference type="InterPro" id="IPR035983">
    <property type="entry name" value="Hect_E3_ubiquitin_ligase"/>
</dbReference>
<dbReference type="GO" id="GO:0005654">
    <property type="term" value="C:nucleoplasm"/>
    <property type="evidence" value="ECO:0007669"/>
    <property type="project" value="TreeGrafter"/>
</dbReference>
<feature type="domain" description="HECT" evidence="3">
    <location>
        <begin position="712"/>
        <end position="803"/>
    </location>
</feature>
<feature type="active site" description="Glycyl thioester intermediate" evidence="2">
    <location>
        <position position="770"/>
    </location>
</feature>
<reference evidence="4" key="1">
    <citation type="journal article" date="2023" name="Mol. Biol. Evol.">
        <title>Third-Generation Sequencing Reveals the Adaptive Role of the Epigenome in Three Deep-Sea Polychaetes.</title>
        <authorList>
            <person name="Perez M."/>
            <person name="Aroh O."/>
            <person name="Sun Y."/>
            <person name="Lan Y."/>
            <person name="Juniper S.K."/>
            <person name="Young C.R."/>
            <person name="Angers B."/>
            <person name="Qian P.Y."/>
        </authorList>
    </citation>
    <scope>NUCLEOTIDE SEQUENCE</scope>
    <source>
        <strain evidence="4">P08H-3</strain>
    </source>
</reference>
<dbReference type="GO" id="GO:0140291">
    <property type="term" value="P:peptidyl-glutamate ADP-deribosylation"/>
    <property type="evidence" value="ECO:0007669"/>
    <property type="project" value="TreeGrafter"/>
</dbReference>
<dbReference type="AlphaFoldDB" id="A0AAD9K5Z1"/>
<dbReference type="GO" id="GO:0004842">
    <property type="term" value="F:ubiquitin-protein transferase activity"/>
    <property type="evidence" value="ECO:0007669"/>
    <property type="project" value="InterPro"/>
</dbReference>
<protein>
    <recommendedName>
        <fullName evidence="3">HECT domain-containing protein</fullName>
    </recommendedName>
</protein>
<sequence>MDVSEEPIRDTMLLSPTPPPAADLDLIPIPMSMNHFDEPIKAFDSNGTNLSSTWLCSYRSSKINCPASVLETGDEWISGEIYTAASILKQREIQVILHWGPSHINFEGNDRADKRANEATSLDVIEYSEHTPGTFSYLIGRQPTQKNTILDLHKKLHRPVTSNTIPALSTSVRPGTLSAQLPSLHEARRIHKGHLRPQEYTLPDHHLAALIIRKSTFLPDTITPLLQKDPYTQQNNEKRSDPLYGLVETVWTERQQYMRMSPNSKRRHYFCQSRYIPTDYIVTWKQYCIETLESETLVKKPIHSVDEEINNKVALLEADITRCEVDGIVNYVYQGKERTPESVGRDIILRAGELYHDECIYKGVPSPGSANVVGGYKLPARYVISTTIPNETSDNVIEQCYANSLEAAVGHGMRTVVDMIIFCVLTAGDATLYERLMLLYFPVVNHEDLSSSSQGTLTSLESLLKQLMAIYDNPTIDLRKRPFFKFAEEEGLDMGALSKDYFYNALETLIQFQVGLAPAFEGQSDRRLPCASKAHSYDRVYEMTGKLLAHSVLHGGIGLIGASPVLAFLLSHPVSKTEVDISGIPMDMNDLPDLELRGLFEKTDILNTLEDSEQEMVRQELLMAMERCNVGYHSITPTTIPVIQQEILLYQVVYKRWDQIEQLRAGMDILSLYAFLCKNPTDSNMRKVFPQSEDVTITPERIKPKLLVSGVDRTVFEYFLTFLDDLYAGNIAKLTLKDLLAFWTGTPTLTSDHLRLAPADENQLPVAHCCFCQLQLPRVSSYQQLRDKFTFALMEGSRGFYME</sequence>
<dbReference type="InterPro" id="IPR000569">
    <property type="entry name" value="HECT_dom"/>
</dbReference>
<dbReference type="InterPro" id="IPR002589">
    <property type="entry name" value="Macro_dom"/>
</dbReference>
<dbReference type="GO" id="GO:0140293">
    <property type="term" value="F:ADP-ribosylglutamate hydrolase activity"/>
    <property type="evidence" value="ECO:0007669"/>
    <property type="project" value="TreeGrafter"/>
</dbReference>
<evidence type="ECO:0000259" key="3">
    <source>
        <dbReference type="PROSITE" id="PS50237"/>
    </source>
</evidence>
<evidence type="ECO:0000256" key="1">
    <source>
        <dbReference type="ARBA" id="ARBA00022786"/>
    </source>
</evidence>
<gene>
    <name evidence="4" type="ORF">LSH36_59g08040</name>
</gene>
<evidence type="ECO:0000313" key="4">
    <source>
        <dbReference type="EMBL" id="KAK2164773.1"/>
    </source>
</evidence>
<dbReference type="Pfam" id="PF01661">
    <property type="entry name" value="Macro"/>
    <property type="match status" value="1"/>
</dbReference>
<name>A0AAD9K5Z1_9ANNE</name>
<organism evidence="4 5">
    <name type="scientific">Paralvinella palmiformis</name>
    <dbReference type="NCBI Taxonomy" id="53620"/>
    <lineage>
        <taxon>Eukaryota</taxon>
        <taxon>Metazoa</taxon>
        <taxon>Spiralia</taxon>
        <taxon>Lophotrochozoa</taxon>
        <taxon>Annelida</taxon>
        <taxon>Polychaeta</taxon>
        <taxon>Sedentaria</taxon>
        <taxon>Canalipalpata</taxon>
        <taxon>Terebellida</taxon>
        <taxon>Terebelliformia</taxon>
        <taxon>Alvinellidae</taxon>
        <taxon>Paralvinella</taxon>
    </lineage>
</organism>
<proteinExistence type="predicted"/>
<dbReference type="SUPFAM" id="SSF56204">
    <property type="entry name" value="Hect, E3 ligase catalytic domain"/>
    <property type="match status" value="1"/>
</dbReference>
<dbReference type="InterPro" id="IPR043472">
    <property type="entry name" value="Macro_dom-like"/>
</dbReference>
<keyword evidence="5" id="KW-1185">Reference proteome</keyword>
<dbReference type="SMART" id="SM00119">
    <property type="entry name" value="HECTc"/>
    <property type="match status" value="1"/>
</dbReference>
<dbReference type="PANTHER" id="PTHR11106">
    <property type="entry name" value="GANGLIOSIDE INDUCED DIFFERENTIATION ASSOCIATED PROTEIN 2-RELATED"/>
    <property type="match status" value="1"/>
</dbReference>
<dbReference type="Gene3D" id="3.40.220.10">
    <property type="entry name" value="Leucine Aminopeptidase, subunit E, domain 1"/>
    <property type="match status" value="1"/>
</dbReference>
<comment type="caution">
    <text evidence="2">Lacks conserved residue(s) required for the propagation of feature annotation.</text>
</comment>
<comment type="caution">
    <text evidence="4">The sequence shown here is derived from an EMBL/GenBank/DDBJ whole genome shotgun (WGS) entry which is preliminary data.</text>
</comment>
<dbReference type="Proteomes" id="UP001208570">
    <property type="component" value="Unassembled WGS sequence"/>
</dbReference>
<dbReference type="PROSITE" id="PS50237">
    <property type="entry name" value="HECT"/>
    <property type="match status" value="2"/>
</dbReference>
<dbReference type="Pfam" id="PF00632">
    <property type="entry name" value="HECT"/>
    <property type="match status" value="1"/>
</dbReference>
<dbReference type="PANTHER" id="PTHR11106:SF27">
    <property type="entry name" value="MACRO DOMAIN-CONTAINING PROTEIN"/>
    <property type="match status" value="1"/>
</dbReference>